<feature type="compositionally biased region" description="Polar residues" evidence="1">
    <location>
        <begin position="19"/>
        <end position="32"/>
    </location>
</feature>
<organism evidence="3 4">
    <name type="scientific">Ceratopteris richardii</name>
    <name type="common">Triangle waterfern</name>
    <dbReference type="NCBI Taxonomy" id="49495"/>
    <lineage>
        <taxon>Eukaryota</taxon>
        <taxon>Viridiplantae</taxon>
        <taxon>Streptophyta</taxon>
        <taxon>Embryophyta</taxon>
        <taxon>Tracheophyta</taxon>
        <taxon>Polypodiopsida</taxon>
        <taxon>Polypodiidae</taxon>
        <taxon>Polypodiales</taxon>
        <taxon>Pteridineae</taxon>
        <taxon>Pteridaceae</taxon>
        <taxon>Parkerioideae</taxon>
        <taxon>Ceratopteris</taxon>
    </lineage>
</organism>
<accession>A0A8T2U7X9</accession>
<proteinExistence type="predicted"/>
<name>A0A8T2U7X9_CERRI</name>
<protein>
    <submittedName>
        <fullName evidence="3">Uncharacterized protein</fullName>
    </submittedName>
</protein>
<evidence type="ECO:0000313" key="4">
    <source>
        <dbReference type="Proteomes" id="UP000825935"/>
    </source>
</evidence>
<dbReference type="Proteomes" id="UP000825935">
    <property type="component" value="Chromosome 8"/>
</dbReference>
<comment type="caution">
    <text evidence="3">The sequence shown here is derived from an EMBL/GenBank/DDBJ whole genome shotgun (WGS) entry which is preliminary data.</text>
</comment>
<dbReference type="InterPro" id="IPR005049">
    <property type="entry name" value="STL-like"/>
</dbReference>
<keyword evidence="2" id="KW-1133">Transmembrane helix</keyword>
<sequence length="793" mass="89449">MLVQQERTKPRKCAGGPETGTSSPEHMTNGVNPPTHRQPHPLNIDFRSGFYRSQLLRKDPGRLTQKSTLIEYASDNLSKLVILGLLLLSVIILIFVKNKGDSSALLCAQPPAKNEVVNPYPKVGFRKIAKLKDKSKYKVFKADKWIIVAVSGPPTDQIRAMVKVQGWQVLAIGDSHTPANWDVRGAIFLSIEQQAALGFRILAHLPYTSYVRKSVGYLFAIQHGGKLIYDADEHASILGGSLDSVFDIALSGSQSKRETLLQYVPMANRTTVNPYIHFGQRSIWPRGFPLESVSNINPEIIYARVPSGRQYIQQGLSNGFPDVDSIFYHSRKAESESFVVRFDSHALPVSLPRGTMAPVNNINTLFHYSSFWALMLPVSVHPQVSDILRGYWAQRLLWEIGGVCAIYPPSVYREDDMQPHYFEEEKDLHDNVERLAAFLAAWTSKKGSFFKRILHLSHAMAGAGFWGIQDVTYTADWLQDLVSVGYKQPDLLVHGAANDTSPQSHLDHMEFVPLAIPSAHLGVEESGTVGYEVANLLRWNKFYGNIVLILHCTSPIDHTAIGWKMLYGRIFKSVVLLSSKNDSQFKVLQTEDSQIYRAFPEIFERYTDVDGFLFLKDYVILNYWNLLQANKSKLWNLHKVGKSWKVASHGRNGTEWYLQKAVKQSVKAMVKNLPVEFRLPYRENIDNKHFVVSKSEAFYIPHRLVDDFTSLVALAIQAKLHQELAIPLMFLAMDHRDNFDPEAFSTVVYKTGSDAVYSAEAHIVRPLKVATQYDLLHVIKGMASGDPLLLEVL</sequence>
<reference evidence="3" key="1">
    <citation type="submission" date="2021-08" db="EMBL/GenBank/DDBJ databases">
        <title>WGS assembly of Ceratopteris richardii.</title>
        <authorList>
            <person name="Marchant D.B."/>
            <person name="Chen G."/>
            <person name="Jenkins J."/>
            <person name="Shu S."/>
            <person name="Leebens-Mack J."/>
            <person name="Grimwood J."/>
            <person name="Schmutz J."/>
            <person name="Soltis P."/>
            <person name="Soltis D."/>
            <person name="Chen Z.-H."/>
        </authorList>
    </citation>
    <scope>NUCLEOTIDE SEQUENCE</scope>
    <source>
        <strain evidence="3">Whitten #5841</strain>
        <tissue evidence="3">Leaf</tissue>
    </source>
</reference>
<gene>
    <name evidence="3" type="ORF">KP509_08G007900</name>
</gene>
<dbReference type="AlphaFoldDB" id="A0A8T2U7X9"/>
<dbReference type="OMA" id="FLTEKWI"/>
<dbReference type="PANTHER" id="PTHR31362">
    <property type="entry name" value="GLYCOSYLTRANSFERASE STELLO1-RELATED"/>
    <property type="match status" value="1"/>
</dbReference>
<keyword evidence="2" id="KW-0812">Transmembrane</keyword>
<keyword evidence="4" id="KW-1185">Reference proteome</keyword>
<feature type="transmembrane region" description="Helical" evidence="2">
    <location>
        <begin position="77"/>
        <end position="96"/>
    </location>
</feature>
<keyword evidence="2" id="KW-0472">Membrane</keyword>
<dbReference type="PANTHER" id="PTHR31362:SF0">
    <property type="entry name" value="EXOSTOSIN DOMAIN-CONTAINING PROTEIN-RELATED"/>
    <property type="match status" value="1"/>
</dbReference>
<dbReference type="OrthoDB" id="408493at2759"/>
<dbReference type="EMBL" id="CM035413">
    <property type="protein sequence ID" value="KAH7430660.1"/>
    <property type="molecule type" value="Genomic_DNA"/>
</dbReference>
<dbReference type="EMBL" id="CM035413">
    <property type="protein sequence ID" value="KAH7430659.1"/>
    <property type="molecule type" value="Genomic_DNA"/>
</dbReference>
<evidence type="ECO:0000256" key="2">
    <source>
        <dbReference type="SAM" id="Phobius"/>
    </source>
</evidence>
<feature type="region of interest" description="Disordered" evidence="1">
    <location>
        <begin position="1"/>
        <end position="39"/>
    </location>
</feature>
<evidence type="ECO:0000256" key="1">
    <source>
        <dbReference type="SAM" id="MobiDB-lite"/>
    </source>
</evidence>
<evidence type="ECO:0000313" key="3">
    <source>
        <dbReference type="EMBL" id="KAH7430660.1"/>
    </source>
</evidence>